<dbReference type="eggNOG" id="COG0616">
    <property type="taxonomic scope" value="Bacteria"/>
</dbReference>
<proteinExistence type="predicted"/>
<organism evidence="2 3">
    <name type="scientific">Opitutus terrae (strain DSM 11246 / JCM 15787 / PB90-1)</name>
    <dbReference type="NCBI Taxonomy" id="452637"/>
    <lineage>
        <taxon>Bacteria</taxon>
        <taxon>Pseudomonadati</taxon>
        <taxon>Verrucomicrobiota</taxon>
        <taxon>Opitutia</taxon>
        <taxon>Opitutales</taxon>
        <taxon>Opitutaceae</taxon>
        <taxon>Opitutus</taxon>
    </lineage>
</organism>
<dbReference type="Proteomes" id="UP000007013">
    <property type="component" value="Chromosome"/>
</dbReference>
<protein>
    <submittedName>
        <fullName evidence="2">Uncharacterized protein</fullName>
    </submittedName>
</protein>
<evidence type="ECO:0000313" key="3">
    <source>
        <dbReference type="Proteomes" id="UP000007013"/>
    </source>
</evidence>
<sequence length="183" mass="20351">MRESVLRDFLVGVAPAAALKKDLAGAVVQTSSDVFTQYVDPMKEELLITRDHVLRLCDAVLDGSLAAEDLEPIAFCIIASDHFRFEDEAPYNERLLDTLHDWDSPGINYVLTRATVEKFKSRLLTGESTFTRQDITPPERRTARRLVELKQEPNQPSQRNAGSRPPSDDSPASETPSSLGPRG</sequence>
<evidence type="ECO:0000313" key="2">
    <source>
        <dbReference type="EMBL" id="ACB76619.1"/>
    </source>
</evidence>
<keyword evidence="3" id="KW-1185">Reference proteome</keyword>
<dbReference type="HOGENOM" id="CLU_1473792_0_0_0"/>
<dbReference type="AlphaFoldDB" id="B1ZU53"/>
<reference evidence="2 3" key="1">
    <citation type="journal article" date="2011" name="J. Bacteriol.">
        <title>Genome sequence of the verrucomicrobium Opitutus terrae PB90-1, an abundant inhabitant of rice paddy soil ecosystems.</title>
        <authorList>
            <person name="van Passel M.W."/>
            <person name="Kant R."/>
            <person name="Palva A."/>
            <person name="Copeland A."/>
            <person name="Lucas S."/>
            <person name="Lapidus A."/>
            <person name="Glavina del Rio T."/>
            <person name="Pitluck S."/>
            <person name="Goltsman E."/>
            <person name="Clum A."/>
            <person name="Sun H."/>
            <person name="Schmutz J."/>
            <person name="Larimer F.W."/>
            <person name="Land M.L."/>
            <person name="Hauser L."/>
            <person name="Kyrpides N."/>
            <person name="Mikhailova N."/>
            <person name="Richardson P.P."/>
            <person name="Janssen P.H."/>
            <person name="de Vos W.M."/>
            <person name="Smidt H."/>
        </authorList>
    </citation>
    <scope>NUCLEOTIDE SEQUENCE [LARGE SCALE GENOMIC DNA]</scope>
    <source>
        <strain evidence="3">DSM 11246 / JCM 15787 / PB90-1</strain>
    </source>
</reference>
<feature type="compositionally biased region" description="Basic and acidic residues" evidence="1">
    <location>
        <begin position="137"/>
        <end position="151"/>
    </location>
</feature>
<dbReference type="KEGG" id="ote:Oter_3342"/>
<dbReference type="OrthoDB" id="7063432at2"/>
<name>B1ZU53_OPITP</name>
<feature type="compositionally biased region" description="Polar residues" evidence="1">
    <location>
        <begin position="152"/>
        <end position="161"/>
    </location>
</feature>
<accession>B1ZU53</accession>
<dbReference type="RefSeq" id="WP_012376148.1">
    <property type="nucleotide sequence ID" value="NC_010571.1"/>
</dbReference>
<evidence type="ECO:0000256" key="1">
    <source>
        <dbReference type="SAM" id="MobiDB-lite"/>
    </source>
</evidence>
<feature type="region of interest" description="Disordered" evidence="1">
    <location>
        <begin position="130"/>
        <end position="183"/>
    </location>
</feature>
<feature type="compositionally biased region" description="Polar residues" evidence="1">
    <location>
        <begin position="170"/>
        <end position="183"/>
    </location>
</feature>
<gene>
    <name evidence="2" type="ordered locus">Oter_3342</name>
</gene>
<dbReference type="EMBL" id="CP001032">
    <property type="protein sequence ID" value="ACB76619.1"/>
    <property type="molecule type" value="Genomic_DNA"/>
</dbReference>